<reference evidence="4 5" key="1">
    <citation type="submission" date="2024-09" db="EMBL/GenBank/DDBJ databases">
        <title>Chromosome-scale assembly of Riccia fluitans.</title>
        <authorList>
            <person name="Paukszto L."/>
            <person name="Sawicki J."/>
            <person name="Karawczyk K."/>
            <person name="Piernik-Szablinska J."/>
            <person name="Szczecinska M."/>
            <person name="Mazdziarz M."/>
        </authorList>
    </citation>
    <scope>NUCLEOTIDE SEQUENCE [LARGE SCALE GENOMIC DNA]</scope>
    <source>
        <strain evidence="4">Rf_01</strain>
        <tissue evidence="4">Aerial parts of the thallus</tissue>
    </source>
</reference>
<dbReference type="InterPro" id="IPR036052">
    <property type="entry name" value="TrpB-like_PALP_sf"/>
</dbReference>
<comment type="caution">
    <text evidence="4">The sequence shown here is derived from an EMBL/GenBank/DDBJ whole genome shotgun (WGS) entry which is preliminary data.</text>
</comment>
<evidence type="ECO:0000313" key="5">
    <source>
        <dbReference type="Proteomes" id="UP001605036"/>
    </source>
</evidence>
<evidence type="ECO:0000256" key="3">
    <source>
        <dbReference type="ARBA" id="ARBA00022898"/>
    </source>
</evidence>
<proteinExistence type="inferred from homology"/>
<keyword evidence="3" id="KW-0663">Pyridoxal phosphate</keyword>
<dbReference type="InterPro" id="IPR027278">
    <property type="entry name" value="ACCD_DCysDesulf"/>
</dbReference>
<dbReference type="PANTHER" id="PTHR43780">
    <property type="entry name" value="1-AMINOCYCLOPROPANE-1-CARBOXYLATE DEAMINASE-RELATED"/>
    <property type="match status" value="1"/>
</dbReference>
<organism evidence="4 5">
    <name type="scientific">Riccia fluitans</name>
    <dbReference type="NCBI Taxonomy" id="41844"/>
    <lineage>
        <taxon>Eukaryota</taxon>
        <taxon>Viridiplantae</taxon>
        <taxon>Streptophyta</taxon>
        <taxon>Embryophyta</taxon>
        <taxon>Marchantiophyta</taxon>
        <taxon>Marchantiopsida</taxon>
        <taxon>Marchantiidae</taxon>
        <taxon>Marchantiales</taxon>
        <taxon>Ricciaceae</taxon>
        <taxon>Riccia</taxon>
    </lineage>
</organism>
<dbReference type="Proteomes" id="UP001605036">
    <property type="component" value="Unassembled WGS sequence"/>
</dbReference>
<dbReference type="EMBL" id="JBHFFA010000002">
    <property type="protein sequence ID" value="KAL2641418.1"/>
    <property type="molecule type" value="Genomic_DNA"/>
</dbReference>
<evidence type="ECO:0008006" key="6">
    <source>
        <dbReference type="Google" id="ProtNLM"/>
    </source>
</evidence>
<gene>
    <name evidence="4" type="ORF">R1flu_009005</name>
</gene>
<dbReference type="SUPFAM" id="SSF53686">
    <property type="entry name" value="Tryptophan synthase beta subunit-like PLP-dependent enzymes"/>
    <property type="match status" value="1"/>
</dbReference>
<dbReference type="AlphaFoldDB" id="A0ABD1Z1N9"/>
<protein>
    <recommendedName>
        <fullName evidence="6">Tryptophan synthase beta chain-like PALP domain-containing protein</fullName>
    </recommendedName>
</protein>
<dbReference type="GO" id="GO:0016829">
    <property type="term" value="F:lyase activity"/>
    <property type="evidence" value="ECO:0007669"/>
    <property type="project" value="UniProtKB-ARBA"/>
</dbReference>
<dbReference type="PANTHER" id="PTHR43780:SF7">
    <property type="entry name" value="D-CYSTEINE DESULFHYDRASE 2, MITOCHONDRIAL"/>
    <property type="match status" value="1"/>
</dbReference>
<comment type="cofactor">
    <cofactor evidence="1">
        <name>pyridoxal 5'-phosphate</name>
        <dbReference type="ChEBI" id="CHEBI:597326"/>
    </cofactor>
</comment>
<comment type="similarity">
    <text evidence="2">Belongs to the ACC deaminase/D-cysteine desulfhydrase family.</text>
</comment>
<evidence type="ECO:0000256" key="1">
    <source>
        <dbReference type="ARBA" id="ARBA00001933"/>
    </source>
</evidence>
<evidence type="ECO:0000256" key="2">
    <source>
        <dbReference type="ARBA" id="ARBA00008639"/>
    </source>
</evidence>
<keyword evidence="5" id="KW-1185">Reference proteome</keyword>
<name>A0ABD1Z1N9_9MARC</name>
<sequence length="445" mass="48903">MLLLSRFFSHAHLPHSSRLLHSNCKVRGSSRAQSRSSQQVTTEECGQGEWRDGVALVDKLTRQRWFMPEPSSRISKIAISSPRVDISSLKDSPGFLEYTQFTNAGCLEANQLEKEKQPAFYVIRDDLLHPLLGGNKLRKLDALIPELQTMGATDVVTCGGCQSAHTAALAFACAERGITAHLLLRGEMPAILTGYNLLCGMYGHVSYIPRSEYADRAGMLRKHALKLAGNLGSVSWLDEFEANQNLGSLCTESQDRKRPEESAPMKKVVVVKEGAGDAIALLGLIRLVHYLSQPTVFGEMDPLHIVVDTGTGTTAVGVALAVTLLGLPWRVTGVILADSVDNYEKHRERLVADFATRFSFSSPRELQLPLVWEHRSTPRKFGKILPGEIGICRSIARGTGILLDPIYTLAGWETAARYSIECHSVDKISAAPRIPSNFSKLKSRT</sequence>
<evidence type="ECO:0000313" key="4">
    <source>
        <dbReference type="EMBL" id="KAL2641418.1"/>
    </source>
</evidence>
<accession>A0ABD1Z1N9</accession>
<dbReference type="Gene3D" id="3.40.50.1100">
    <property type="match status" value="2"/>
</dbReference>